<accession>A0ABX0HBD7</accession>
<evidence type="ECO:0000313" key="2">
    <source>
        <dbReference type="Proteomes" id="UP000649799"/>
    </source>
</evidence>
<comment type="caution">
    <text evidence="1">The sequence shown here is derived from an EMBL/GenBank/DDBJ whole genome shotgun (WGS) entry which is preliminary data.</text>
</comment>
<dbReference type="RefSeq" id="WP_166147016.1">
    <property type="nucleotide sequence ID" value="NZ_JAANYN010000004.1"/>
</dbReference>
<dbReference type="Proteomes" id="UP000649799">
    <property type="component" value="Unassembled WGS sequence"/>
</dbReference>
<dbReference type="InterPro" id="IPR021660">
    <property type="entry name" value="DUF3253"/>
</dbReference>
<protein>
    <submittedName>
        <fullName evidence="1">DUF3253 domain-containing protein</fullName>
    </submittedName>
</protein>
<dbReference type="EMBL" id="JAANYN010000004">
    <property type="protein sequence ID" value="NHE57472.1"/>
    <property type="molecule type" value="Genomic_DNA"/>
</dbReference>
<dbReference type="Pfam" id="PF11625">
    <property type="entry name" value="DUF3253"/>
    <property type="match status" value="1"/>
</dbReference>
<proteinExistence type="predicted"/>
<dbReference type="SUPFAM" id="SSF46785">
    <property type="entry name" value="Winged helix' DNA-binding domain"/>
    <property type="match status" value="1"/>
</dbReference>
<sequence length="83" mass="9929">MDYLKQGILVLATMEMAKRRRGSSFCPSDVVRWLYPNDWRHFMEEEMEAAIWLFNQNLLEIRQDGNLIDQNYLPEAPVRLNIK</sequence>
<gene>
    <name evidence="1" type="ORF">G9Q97_11695</name>
</gene>
<dbReference type="InterPro" id="IPR036388">
    <property type="entry name" value="WH-like_DNA-bd_sf"/>
</dbReference>
<reference evidence="1 2" key="1">
    <citation type="submission" date="2020-03" db="EMBL/GenBank/DDBJ databases">
        <title>Cyclobacterium plantarum sp. nov., a marine bacterium isolated from a coastal-marine wetland.</title>
        <authorList>
            <person name="Sanchez-Porro C."/>
            <person name="Ventosa A."/>
            <person name="Amoozegar M."/>
        </authorList>
    </citation>
    <scope>NUCLEOTIDE SEQUENCE [LARGE SCALE GENOMIC DNA]</scope>
    <source>
        <strain evidence="1 2">GBPx2</strain>
    </source>
</reference>
<organism evidence="1 2">
    <name type="scientific">Cyclobacterium plantarum</name>
    <dbReference type="NCBI Taxonomy" id="2716263"/>
    <lineage>
        <taxon>Bacteria</taxon>
        <taxon>Pseudomonadati</taxon>
        <taxon>Bacteroidota</taxon>
        <taxon>Cytophagia</taxon>
        <taxon>Cytophagales</taxon>
        <taxon>Cyclobacteriaceae</taxon>
        <taxon>Cyclobacterium</taxon>
    </lineage>
</organism>
<name>A0ABX0HBD7_9BACT</name>
<dbReference type="Gene3D" id="1.10.10.10">
    <property type="entry name" value="Winged helix-like DNA-binding domain superfamily/Winged helix DNA-binding domain"/>
    <property type="match status" value="1"/>
</dbReference>
<evidence type="ECO:0000313" key="1">
    <source>
        <dbReference type="EMBL" id="NHE57472.1"/>
    </source>
</evidence>
<keyword evidence="2" id="KW-1185">Reference proteome</keyword>
<dbReference type="InterPro" id="IPR036390">
    <property type="entry name" value="WH_DNA-bd_sf"/>
</dbReference>